<evidence type="ECO:0000313" key="4">
    <source>
        <dbReference type="Proteomes" id="UP000332933"/>
    </source>
</evidence>
<proteinExistence type="predicted"/>
<evidence type="ECO:0000313" key="3">
    <source>
        <dbReference type="EMBL" id="VFT87625.1"/>
    </source>
</evidence>
<gene>
    <name evidence="3" type="primary">Aste57867_10755</name>
    <name evidence="2" type="ORF">As57867_010715</name>
    <name evidence="3" type="ORF">ASTE57867_10755</name>
</gene>
<evidence type="ECO:0000313" key="2">
    <source>
        <dbReference type="EMBL" id="KAF0698661.1"/>
    </source>
</evidence>
<keyword evidence="4" id="KW-1185">Reference proteome</keyword>
<evidence type="ECO:0000256" key="1">
    <source>
        <dbReference type="SAM" id="MobiDB-lite"/>
    </source>
</evidence>
<reference evidence="2" key="2">
    <citation type="submission" date="2019-06" db="EMBL/GenBank/DDBJ databases">
        <title>Genomics analysis of Aphanomyces spp. identifies a new class of oomycete effector associated with host adaptation.</title>
        <authorList>
            <person name="Gaulin E."/>
        </authorList>
    </citation>
    <scope>NUCLEOTIDE SEQUENCE</scope>
    <source>
        <strain evidence="2">CBS 578.67</strain>
    </source>
</reference>
<organism evidence="3 4">
    <name type="scientific">Aphanomyces stellatus</name>
    <dbReference type="NCBI Taxonomy" id="120398"/>
    <lineage>
        <taxon>Eukaryota</taxon>
        <taxon>Sar</taxon>
        <taxon>Stramenopiles</taxon>
        <taxon>Oomycota</taxon>
        <taxon>Saprolegniomycetes</taxon>
        <taxon>Saprolegniales</taxon>
        <taxon>Verrucalvaceae</taxon>
        <taxon>Aphanomyces</taxon>
    </lineage>
</organism>
<dbReference type="EMBL" id="CAADRA010005248">
    <property type="protein sequence ID" value="VFT87625.1"/>
    <property type="molecule type" value="Genomic_DNA"/>
</dbReference>
<dbReference type="Proteomes" id="UP000332933">
    <property type="component" value="Unassembled WGS sequence"/>
</dbReference>
<accession>A0A485KRB2</accession>
<name>A0A485KRB2_9STRA</name>
<feature type="region of interest" description="Disordered" evidence="1">
    <location>
        <begin position="627"/>
        <end position="646"/>
    </location>
</feature>
<feature type="region of interest" description="Disordered" evidence="1">
    <location>
        <begin position="46"/>
        <end position="65"/>
    </location>
</feature>
<sequence>MYMSSSTMLLAMPSCGALISKNRSSVEARDEVLAASHFPLHMVLNDVGVSPPPSSPRQQRSPRSQWKLPVLPSKDLRCPHCGVAHPKPALVETYRYCPSCAKVLRESTVALAPFLQKRNQPSDELNKLAVLAASFGHPTDAARAIDVTAELRGRVVVTATFSELEIPAGIHLMQMLFKTHADPAPGIQKVLVVRYLVPNFNPELTRHGEIVLEESMTGTLAAPLLLRFHMNQLPKVWINRAVYGHRHSVTPSLVFDVTERLTGLADRNGGDFLSLEAAADLCALFGEPCDHITKSLTLDYEIIGRTGQARQYELDGHLVDEIVIQSLPVVGPAVLVERAVYGWAAKDLEMKLTELHAHVKLAAPGEAAAMRQNELDQYMALQAAASGPLCRDVTTLLQTRVDDEAVPGSQLRLDTDTNLNLLFGDPCPGVPRVLVLEYALLGYGSTFVECSETTQASVGESATDDEIIKKGNGQCRNFCKRKTDKLRVAVTAEGFVSTPIVISSHEIFPSLLIARAFFGHPTNTLKTFDVTEPIGVLAAKGNAAKALAIPRTLDLISAFGDPCRGIRKALTINYQVLGMGGTLVLHVNETNRLPATLVVGYPPAKRDVGTNGKMGFSERVALSAAKTKQTARERMQSSASQRLWSI</sequence>
<reference evidence="3 4" key="1">
    <citation type="submission" date="2019-03" db="EMBL/GenBank/DDBJ databases">
        <authorList>
            <person name="Gaulin E."/>
            <person name="Dumas B."/>
        </authorList>
    </citation>
    <scope>NUCLEOTIDE SEQUENCE [LARGE SCALE GENOMIC DNA]</scope>
    <source>
        <strain evidence="3">CBS 568.67</strain>
    </source>
</reference>
<protein>
    <submittedName>
        <fullName evidence="3">Aste57867_10755 protein</fullName>
    </submittedName>
</protein>
<dbReference type="AlphaFoldDB" id="A0A485KRB2"/>
<feature type="compositionally biased region" description="Polar residues" evidence="1">
    <location>
        <begin position="636"/>
        <end position="646"/>
    </location>
</feature>
<dbReference type="EMBL" id="VJMH01005227">
    <property type="protein sequence ID" value="KAF0698661.1"/>
    <property type="molecule type" value="Genomic_DNA"/>
</dbReference>
<feature type="compositionally biased region" description="Low complexity" evidence="1">
    <location>
        <begin position="56"/>
        <end position="65"/>
    </location>
</feature>
<dbReference type="OrthoDB" id="67053at2759"/>